<dbReference type="Pfam" id="PF06381">
    <property type="entry name" value="Phage_portal_3"/>
    <property type="match status" value="1"/>
</dbReference>
<dbReference type="InterPro" id="IPR024459">
    <property type="entry name" value="Acb1-like_N"/>
</dbReference>
<sequence length="451" mass="49810">MGEVIKMRTNDSLRSVVSGLGDPMRDKMAMTTYGFQMLDEVQIANIYRSNWMGRKAVDIPALDAVRKGRDWQAEQDQIELIEAEQNRLGFWKKLLEVLIKARLWGGAALYIGTGDNDLASPLVPERIKQGGVRYLTVLGRRDLAAGEIDQDVMSEFYGKPAYYEVTGASSLVRIHPSRFSLFVGAAQADAFLNGGINQGWGDSVLEAMYAAMKNADATAANIASLVFEANVDVFRIPDFMASLADPTYSQRLLDRFMLAATAKGINRALILDKDEEYDRKTISFATLPDVMQQFIQQFCGAADIPMTRFLGTAPSGLGSNGDHSMANYHDRIASTQSLEITPALYRLDECLVRSALGSRPPEIFYTWAPLEQMSEKEQAEIGKMNAETAEILGRTGVFTREELRTVVANQLVESGFYPGLDQAMAETGDNFDLGEDEGNEEDGTQPPAEEE</sequence>
<feature type="compositionally biased region" description="Acidic residues" evidence="1">
    <location>
        <begin position="432"/>
        <end position="451"/>
    </location>
</feature>
<name>A0A2L2LBW6_AGRTU</name>
<evidence type="ECO:0000259" key="2">
    <source>
        <dbReference type="Pfam" id="PF06381"/>
    </source>
</evidence>
<organism evidence="3 4">
    <name type="scientific">Agrobacterium tumefaciens</name>
    <dbReference type="NCBI Taxonomy" id="358"/>
    <lineage>
        <taxon>Bacteria</taxon>
        <taxon>Pseudomonadati</taxon>
        <taxon>Pseudomonadota</taxon>
        <taxon>Alphaproteobacteria</taxon>
        <taxon>Hyphomicrobiales</taxon>
        <taxon>Rhizobiaceae</taxon>
        <taxon>Rhizobium/Agrobacterium group</taxon>
        <taxon>Agrobacterium</taxon>
        <taxon>Agrobacterium tumefaciens complex</taxon>
    </lineage>
</organism>
<dbReference type="RefSeq" id="WP_104679444.1">
    <property type="nucleotide sequence ID" value="NZ_JAANRZ010000018.1"/>
</dbReference>
<evidence type="ECO:0000256" key="1">
    <source>
        <dbReference type="SAM" id="MobiDB-lite"/>
    </source>
</evidence>
<gene>
    <name evidence="3" type="ORF">At1D1609_17770</name>
</gene>
<protein>
    <recommendedName>
        <fullName evidence="2">Anti-CBASS protein Acb1-like N-terminal domain-containing protein</fullName>
    </recommendedName>
</protein>
<dbReference type="NCBIfam" id="TIGR01555">
    <property type="entry name" value="phge_rel_HI1409"/>
    <property type="match status" value="1"/>
</dbReference>
<feature type="region of interest" description="Disordered" evidence="1">
    <location>
        <begin position="422"/>
        <end position="451"/>
    </location>
</feature>
<evidence type="ECO:0000313" key="4">
    <source>
        <dbReference type="Proteomes" id="UP000237717"/>
    </source>
</evidence>
<proteinExistence type="predicted"/>
<dbReference type="Proteomes" id="UP000237717">
    <property type="component" value="Chromosome I"/>
</dbReference>
<reference evidence="3 4" key="1">
    <citation type="submission" date="2018-02" db="EMBL/GenBank/DDBJ databases">
        <title>Complete genome sequence of Agrobacterium tumefaciens 1D1609.</title>
        <authorList>
            <person name="Cho S.-T."/>
            <person name="Haryono M."/>
            <person name="Chang H.-H."/>
            <person name="Santos M.N."/>
            <person name="Lai E.-M."/>
            <person name="Kuo C.-H."/>
        </authorList>
    </citation>
    <scope>NUCLEOTIDE SEQUENCE [LARGE SCALE GENOMIC DNA]</scope>
    <source>
        <strain evidence="3 4">1D1609</strain>
    </source>
</reference>
<accession>A0A2L2LBW6</accession>
<feature type="domain" description="Anti-CBASS protein Acb1-like N-terminal" evidence="2">
    <location>
        <begin position="42"/>
        <end position="390"/>
    </location>
</feature>
<dbReference type="AlphaFoldDB" id="A0A2L2LBW6"/>
<dbReference type="EMBL" id="CP026924">
    <property type="protein sequence ID" value="AVH41831.1"/>
    <property type="molecule type" value="Genomic_DNA"/>
</dbReference>
<dbReference type="InterPro" id="IPR006445">
    <property type="entry name" value="Phage-assoc_HI1409"/>
</dbReference>
<evidence type="ECO:0000313" key="3">
    <source>
        <dbReference type="EMBL" id="AVH41831.1"/>
    </source>
</evidence>